<name>A0A371RJW2_9PROT</name>
<keyword evidence="13" id="KW-1185">Reference proteome</keyword>
<dbReference type="SUPFAM" id="SSF109998">
    <property type="entry name" value="Triger factor/SurA peptide-binding domain-like"/>
    <property type="match status" value="1"/>
</dbReference>
<feature type="chain" id="PRO_5016903538" description="Parvulin-like PPIase" evidence="10">
    <location>
        <begin position="24"/>
        <end position="424"/>
    </location>
</feature>
<evidence type="ECO:0000256" key="7">
    <source>
        <dbReference type="ARBA" id="ARBA00030642"/>
    </source>
</evidence>
<protein>
    <recommendedName>
        <fullName evidence="1">Parvulin-like PPIase</fullName>
    </recommendedName>
    <alternativeName>
        <fullName evidence="7">Peptidyl-prolyl cis-trans isomerase plp</fullName>
    </alternativeName>
    <alternativeName>
        <fullName evidence="8">Rotamase plp</fullName>
    </alternativeName>
</protein>
<evidence type="ECO:0000313" key="13">
    <source>
        <dbReference type="Proteomes" id="UP000264589"/>
    </source>
</evidence>
<keyword evidence="3" id="KW-0574">Periplasm</keyword>
<dbReference type="Pfam" id="PF00639">
    <property type="entry name" value="Rotamase"/>
    <property type="match status" value="1"/>
</dbReference>
<keyword evidence="2 10" id="KW-0732">Signal</keyword>
<dbReference type="GO" id="GO:0003755">
    <property type="term" value="F:peptidyl-prolyl cis-trans isomerase activity"/>
    <property type="evidence" value="ECO:0007669"/>
    <property type="project" value="UniProtKB-KW"/>
</dbReference>
<evidence type="ECO:0000256" key="2">
    <source>
        <dbReference type="ARBA" id="ARBA00022729"/>
    </source>
</evidence>
<evidence type="ECO:0000256" key="4">
    <source>
        <dbReference type="ARBA" id="ARBA00023110"/>
    </source>
</evidence>
<evidence type="ECO:0000259" key="11">
    <source>
        <dbReference type="PROSITE" id="PS50198"/>
    </source>
</evidence>
<dbReference type="SUPFAM" id="SSF54534">
    <property type="entry name" value="FKBP-like"/>
    <property type="match status" value="1"/>
</dbReference>
<sequence length="424" mass="46357">MSMRLVGCVCAAVLAGICGMAQAAAQPVGERVAAVVNDDPISTFDIRQRMRLMMVTQGIPELPPEAIPQFQQQALRELVEERLKLQEAERWDLQIPDEAVQEELANMAAQGGGTIEDLTRDLSSQGVDVSTLAERIRADLAWEQLVRGRFGSRVSVTDDEVESTMEDLLATVTADQYLISEICLPVSQASEQEQMYNIGMQMIEQMRRGAPFRALAQQYSACPSAARGGDIGWVVANDLDPDLAAVVTRLGEGNISRPIPQTGMLKMIAVRQHRPATQAGEPGYMVAYAGAPATMDRAEVEKGMANLARTNACNGDELSIDLGSGIGVTALPMLRESDYESVFHDVLANLEEGKVSDIIESEGAYHRILMCERDAGYGLPPRAAVENQLRAEELELLSRRYLRDVERDSAVEMRLSQQDDESGS</sequence>
<dbReference type="Gene3D" id="3.10.50.40">
    <property type="match status" value="1"/>
</dbReference>
<evidence type="ECO:0000256" key="8">
    <source>
        <dbReference type="ARBA" id="ARBA00031484"/>
    </source>
</evidence>
<feature type="signal peptide" evidence="10">
    <location>
        <begin position="1"/>
        <end position="23"/>
    </location>
</feature>
<organism evidence="12 13">
    <name type="scientific">Parvularcula marina</name>
    <dbReference type="NCBI Taxonomy" id="2292771"/>
    <lineage>
        <taxon>Bacteria</taxon>
        <taxon>Pseudomonadati</taxon>
        <taxon>Pseudomonadota</taxon>
        <taxon>Alphaproteobacteria</taxon>
        <taxon>Parvularculales</taxon>
        <taxon>Parvularculaceae</taxon>
        <taxon>Parvularcula</taxon>
    </lineage>
</organism>
<keyword evidence="5" id="KW-0143">Chaperone</keyword>
<dbReference type="InterPro" id="IPR000297">
    <property type="entry name" value="PPIase_PpiC"/>
</dbReference>
<dbReference type="PROSITE" id="PS50198">
    <property type="entry name" value="PPIC_PPIASE_2"/>
    <property type="match status" value="1"/>
</dbReference>
<dbReference type="AlphaFoldDB" id="A0A371RJW2"/>
<evidence type="ECO:0000256" key="10">
    <source>
        <dbReference type="SAM" id="SignalP"/>
    </source>
</evidence>
<evidence type="ECO:0000313" key="12">
    <source>
        <dbReference type="EMBL" id="RFB05733.1"/>
    </source>
</evidence>
<dbReference type="Pfam" id="PF09312">
    <property type="entry name" value="SurA_N"/>
    <property type="match status" value="1"/>
</dbReference>
<evidence type="ECO:0000256" key="9">
    <source>
        <dbReference type="PROSITE-ProRule" id="PRU00278"/>
    </source>
</evidence>
<evidence type="ECO:0000256" key="5">
    <source>
        <dbReference type="ARBA" id="ARBA00023186"/>
    </source>
</evidence>
<dbReference type="InterPro" id="IPR046357">
    <property type="entry name" value="PPIase_dom_sf"/>
</dbReference>
<dbReference type="InterPro" id="IPR050280">
    <property type="entry name" value="OMP_Chaperone_SurA"/>
</dbReference>
<evidence type="ECO:0000256" key="1">
    <source>
        <dbReference type="ARBA" id="ARBA00018370"/>
    </source>
</evidence>
<evidence type="ECO:0000256" key="6">
    <source>
        <dbReference type="ARBA" id="ARBA00023235"/>
    </source>
</evidence>
<dbReference type="RefSeq" id="WP_116392366.1">
    <property type="nucleotide sequence ID" value="NZ_QUQO01000001.1"/>
</dbReference>
<feature type="domain" description="PpiC" evidence="11">
    <location>
        <begin position="174"/>
        <end position="272"/>
    </location>
</feature>
<dbReference type="EMBL" id="QUQO01000001">
    <property type="protein sequence ID" value="RFB05733.1"/>
    <property type="molecule type" value="Genomic_DNA"/>
</dbReference>
<keyword evidence="4 9" id="KW-0697">Rotamase</keyword>
<dbReference type="InterPro" id="IPR015391">
    <property type="entry name" value="SurA_N"/>
</dbReference>
<keyword evidence="6 9" id="KW-0413">Isomerase</keyword>
<accession>A0A371RJW2</accession>
<dbReference type="PANTHER" id="PTHR47637">
    <property type="entry name" value="CHAPERONE SURA"/>
    <property type="match status" value="1"/>
</dbReference>
<gene>
    <name evidence="12" type="ORF">DX908_10910</name>
</gene>
<dbReference type="InParanoid" id="A0A371RJW2"/>
<comment type="caution">
    <text evidence="12">The sequence shown here is derived from an EMBL/GenBank/DDBJ whole genome shotgun (WGS) entry which is preliminary data.</text>
</comment>
<dbReference type="Proteomes" id="UP000264589">
    <property type="component" value="Unassembled WGS sequence"/>
</dbReference>
<dbReference type="PANTHER" id="PTHR47637:SF1">
    <property type="entry name" value="CHAPERONE SURA"/>
    <property type="match status" value="1"/>
</dbReference>
<dbReference type="FunCoup" id="A0A371RJW2">
    <property type="interactions" value="149"/>
</dbReference>
<dbReference type="Gene3D" id="1.10.4030.10">
    <property type="entry name" value="Porin chaperone SurA, peptide-binding domain"/>
    <property type="match status" value="1"/>
</dbReference>
<reference evidence="12 13" key="1">
    <citation type="submission" date="2018-08" db="EMBL/GenBank/DDBJ databases">
        <title>Parvularcula sp. SM1705, isolated from surface water of the South Sea China.</title>
        <authorList>
            <person name="Sun L."/>
        </authorList>
    </citation>
    <scope>NUCLEOTIDE SEQUENCE [LARGE SCALE GENOMIC DNA]</scope>
    <source>
        <strain evidence="12 13">SM1705</strain>
    </source>
</reference>
<evidence type="ECO:0000256" key="3">
    <source>
        <dbReference type="ARBA" id="ARBA00022764"/>
    </source>
</evidence>
<proteinExistence type="predicted"/>
<dbReference type="InterPro" id="IPR027304">
    <property type="entry name" value="Trigger_fact/SurA_dom_sf"/>
</dbReference>